<sequence>MNNNLTFNGQAKGTWTQLRLEQNWNINKWERILKCKELLLKNKDKVKFNNQNYWMQCFIYESFYYFDPPYFANKGKPHKHKFTHNDWTSFKFFIDYLNDRGQLFLISLDNCSEIKEMFKDYIIVEKEWKYTSSNTKGNKICKTGKELFIKNY</sequence>
<keyword evidence="3" id="KW-0949">S-adenosyl-L-methionine</keyword>
<protein>
    <recommendedName>
        <fullName evidence="6">DNA adenine methylase</fullName>
    </recommendedName>
</protein>
<dbReference type="AlphaFoldDB" id="A0A2K8NXM5"/>
<accession>A0A2K8NXM5</accession>
<keyword evidence="1" id="KW-0489">Methyltransferase</keyword>
<reference evidence="4 5" key="1">
    <citation type="submission" date="2017-11" db="EMBL/GenBank/DDBJ databases">
        <title>Genome sequence of Entomoplasma melaleucae M1 (ATCC 49191).</title>
        <authorList>
            <person name="Lo W.-S."/>
            <person name="Gasparich G.E."/>
            <person name="Kuo C.-H."/>
        </authorList>
    </citation>
    <scope>NUCLEOTIDE SEQUENCE [LARGE SCALE GENOMIC DNA]</scope>
    <source>
        <strain evidence="4 5">M1</strain>
    </source>
</reference>
<evidence type="ECO:0000256" key="2">
    <source>
        <dbReference type="ARBA" id="ARBA00022679"/>
    </source>
</evidence>
<evidence type="ECO:0008006" key="6">
    <source>
        <dbReference type="Google" id="ProtNLM"/>
    </source>
</evidence>
<proteinExistence type="predicted"/>
<dbReference type="Proteomes" id="UP000231896">
    <property type="component" value="Chromosome"/>
</dbReference>
<evidence type="ECO:0000256" key="3">
    <source>
        <dbReference type="ARBA" id="ARBA00022691"/>
    </source>
</evidence>
<evidence type="ECO:0000313" key="5">
    <source>
        <dbReference type="Proteomes" id="UP000231896"/>
    </source>
</evidence>
<dbReference type="RefSeq" id="WP_232512905.1">
    <property type="nucleotide sequence ID" value="NZ_CP024964.1"/>
</dbReference>
<name>A0A2K8NXM5_9MOLU</name>
<dbReference type="InterPro" id="IPR012327">
    <property type="entry name" value="MeTrfase_D12"/>
</dbReference>
<evidence type="ECO:0000313" key="4">
    <source>
        <dbReference type="EMBL" id="ATZ17938.1"/>
    </source>
</evidence>
<dbReference type="EMBL" id="CP024964">
    <property type="protein sequence ID" value="ATZ17938.1"/>
    <property type="molecule type" value="Genomic_DNA"/>
</dbReference>
<dbReference type="GO" id="GO:0032259">
    <property type="term" value="P:methylation"/>
    <property type="evidence" value="ECO:0007669"/>
    <property type="project" value="UniProtKB-KW"/>
</dbReference>
<keyword evidence="5" id="KW-1185">Reference proteome</keyword>
<dbReference type="KEGG" id="eml:EMELA_v1c03760"/>
<dbReference type="Pfam" id="PF02086">
    <property type="entry name" value="MethyltransfD12"/>
    <property type="match status" value="1"/>
</dbReference>
<organism evidence="4 5">
    <name type="scientific">Mesoplasma melaleucae</name>
    <dbReference type="NCBI Taxonomy" id="81459"/>
    <lineage>
        <taxon>Bacteria</taxon>
        <taxon>Bacillati</taxon>
        <taxon>Mycoplasmatota</taxon>
        <taxon>Mollicutes</taxon>
        <taxon>Entomoplasmatales</taxon>
        <taxon>Entomoplasmataceae</taxon>
        <taxon>Mesoplasma</taxon>
    </lineage>
</organism>
<dbReference type="Gene3D" id="3.40.50.150">
    <property type="entry name" value="Vaccinia Virus protein VP39"/>
    <property type="match status" value="1"/>
</dbReference>
<keyword evidence="2" id="KW-0808">Transferase</keyword>
<evidence type="ECO:0000256" key="1">
    <source>
        <dbReference type="ARBA" id="ARBA00022603"/>
    </source>
</evidence>
<dbReference type="SUPFAM" id="SSF53335">
    <property type="entry name" value="S-adenosyl-L-methionine-dependent methyltransferases"/>
    <property type="match status" value="1"/>
</dbReference>
<gene>
    <name evidence="4" type="ORF">EMELA_v1c03760</name>
</gene>
<dbReference type="GO" id="GO:0009307">
    <property type="term" value="P:DNA restriction-modification system"/>
    <property type="evidence" value="ECO:0007669"/>
    <property type="project" value="InterPro"/>
</dbReference>
<dbReference type="GO" id="GO:0009007">
    <property type="term" value="F:site-specific DNA-methyltransferase (adenine-specific) activity"/>
    <property type="evidence" value="ECO:0007669"/>
    <property type="project" value="UniProtKB-EC"/>
</dbReference>
<dbReference type="InterPro" id="IPR029063">
    <property type="entry name" value="SAM-dependent_MTases_sf"/>
</dbReference>